<keyword evidence="2" id="KW-0812">Transmembrane</keyword>
<accession>A0A371H4Z7</accession>
<keyword evidence="2" id="KW-1133">Transmembrane helix</keyword>
<sequence length="189" mass="21798">MHVINLNPAVALNIKVPDKIWSSKDVKYDHLRVFDCKAFVHVPKDERSKLDSVSSLCMVMMSMVIGCMILLKLVKSRDTTLEKNNSLSEIDLVRMPVHDLDTIDNNFQNDEQHNYVGDQQLGDGFDVPFDDDAEEEQEMLQDENLSYAPEPPPRQSSTRYTYDEYVTLIDGEELECYQESMKSDERQKA</sequence>
<reference evidence="3" key="1">
    <citation type="submission" date="2018-05" db="EMBL/GenBank/DDBJ databases">
        <title>Draft genome of Mucuna pruriens seed.</title>
        <authorList>
            <person name="Nnadi N.E."/>
            <person name="Vos R."/>
            <person name="Hasami M.H."/>
            <person name="Devisetty U.K."/>
            <person name="Aguiy J.C."/>
        </authorList>
    </citation>
    <scope>NUCLEOTIDE SEQUENCE [LARGE SCALE GENOMIC DNA]</scope>
    <source>
        <strain evidence="3">JCA_2017</strain>
    </source>
</reference>
<name>A0A371H4Z7_MUCPR</name>
<organism evidence="3 4">
    <name type="scientific">Mucuna pruriens</name>
    <name type="common">Velvet bean</name>
    <name type="synonym">Dolichos pruriens</name>
    <dbReference type="NCBI Taxonomy" id="157652"/>
    <lineage>
        <taxon>Eukaryota</taxon>
        <taxon>Viridiplantae</taxon>
        <taxon>Streptophyta</taxon>
        <taxon>Embryophyta</taxon>
        <taxon>Tracheophyta</taxon>
        <taxon>Spermatophyta</taxon>
        <taxon>Magnoliopsida</taxon>
        <taxon>eudicotyledons</taxon>
        <taxon>Gunneridae</taxon>
        <taxon>Pentapetalae</taxon>
        <taxon>rosids</taxon>
        <taxon>fabids</taxon>
        <taxon>Fabales</taxon>
        <taxon>Fabaceae</taxon>
        <taxon>Papilionoideae</taxon>
        <taxon>50 kb inversion clade</taxon>
        <taxon>NPAAA clade</taxon>
        <taxon>indigoferoid/millettioid clade</taxon>
        <taxon>Phaseoleae</taxon>
        <taxon>Mucuna</taxon>
    </lineage>
</organism>
<evidence type="ECO:0000256" key="1">
    <source>
        <dbReference type="SAM" id="MobiDB-lite"/>
    </source>
</evidence>
<dbReference type="EMBL" id="QJKJ01003559">
    <property type="protein sequence ID" value="RDX97860.1"/>
    <property type="molecule type" value="Genomic_DNA"/>
</dbReference>
<evidence type="ECO:0000313" key="3">
    <source>
        <dbReference type="EMBL" id="RDX97860.1"/>
    </source>
</evidence>
<gene>
    <name evidence="3" type="ORF">CR513_19323</name>
</gene>
<evidence type="ECO:0000313" key="4">
    <source>
        <dbReference type="Proteomes" id="UP000257109"/>
    </source>
</evidence>
<feature type="region of interest" description="Disordered" evidence="1">
    <location>
        <begin position="139"/>
        <end position="160"/>
    </location>
</feature>
<feature type="transmembrane region" description="Helical" evidence="2">
    <location>
        <begin position="53"/>
        <end position="74"/>
    </location>
</feature>
<feature type="non-terminal residue" evidence="3">
    <location>
        <position position="1"/>
    </location>
</feature>
<dbReference type="Proteomes" id="UP000257109">
    <property type="component" value="Unassembled WGS sequence"/>
</dbReference>
<comment type="caution">
    <text evidence="3">The sequence shown here is derived from an EMBL/GenBank/DDBJ whole genome shotgun (WGS) entry which is preliminary data.</text>
</comment>
<evidence type="ECO:0000256" key="2">
    <source>
        <dbReference type="SAM" id="Phobius"/>
    </source>
</evidence>
<dbReference type="OrthoDB" id="1432605at2759"/>
<proteinExistence type="predicted"/>
<dbReference type="AlphaFoldDB" id="A0A371H4Z7"/>
<keyword evidence="2" id="KW-0472">Membrane</keyword>
<keyword evidence="4" id="KW-1185">Reference proteome</keyword>
<protein>
    <submittedName>
        <fullName evidence="3">Uncharacterized protein</fullName>
    </submittedName>
</protein>
<dbReference type="STRING" id="157652.A0A371H4Z7"/>